<proteinExistence type="predicted"/>
<feature type="region of interest" description="Disordered" evidence="1">
    <location>
        <begin position="1"/>
        <end position="74"/>
    </location>
</feature>
<evidence type="ECO:0000313" key="2">
    <source>
        <dbReference type="EMBL" id="KAF7834773.1"/>
    </source>
</evidence>
<sequence length="144" mass="15772">MYTNGWQQDQISDSHPTMKEARTHQQTQQSQAEASSVEHVLRFPAWSGDSEARGPRERRATLDRGGSHGCFPLARKSRQLVSLELCREAEGRVDDGRTGGRESGLPGCEEPYSPEPQMQEGSTTTPGPSSDEEDVAVADKSSRA</sequence>
<feature type="region of interest" description="Disordered" evidence="1">
    <location>
        <begin position="89"/>
        <end position="144"/>
    </location>
</feature>
<organism evidence="2 3">
    <name type="scientific">Senna tora</name>
    <dbReference type="NCBI Taxonomy" id="362788"/>
    <lineage>
        <taxon>Eukaryota</taxon>
        <taxon>Viridiplantae</taxon>
        <taxon>Streptophyta</taxon>
        <taxon>Embryophyta</taxon>
        <taxon>Tracheophyta</taxon>
        <taxon>Spermatophyta</taxon>
        <taxon>Magnoliopsida</taxon>
        <taxon>eudicotyledons</taxon>
        <taxon>Gunneridae</taxon>
        <taxon>Pentapetalae</taxon>
        <taxon>rosids</taxon>
        <taxon>fabids</taxon>
        <taxon>Fabales</taxon>
        <taxon>Fabaceae</taxon>
        <taxon>Caesalpinioideae</taxon>
        <taxon>Cassia clade</taxon>
        <taxon>Senna</taxon>
    </lineage>
</organism>
<reference evidence="2" key="1">
    <citation type="submission" date="2020-09" db="EMBL/GenBank/DDBJ databases">
        <title>Genome-Enabled Discovery of Anthraquinone Biosynthesis in Senna tora.</title>
        <authorList>
            <person name="Kang S.-H."/>
            <person name="Pandey R.P."/>
            <person name="Lee C.-M."/>
            <person name="Sim J.-S."/>
            <person name="Jeong J.-T."/>
            <person name="Choi B.-S."/>
            <person name="Jung M."/>
            <person name="Ginzburg D."/>
            <person name="Zhao K."/>
            <person name="Won S.Y."/>
            <person name="Oh T.-J."/>
            <person name="Yu Y."/>
            <person name="Kim N.-H."/>
            <person name="Lee O.R."/>
            <person name="Lee T.-H."/>
            <person name="Bashyal P."/>
            <person name="Kim T.-S."/>
            <person name="Lee W.-H."/>
            <person name="Kawkins C."/>
            <person name="Kim C.-K."/>
            <person name="Kim J.S."/>
            <person name="Ahn B.O."/>
            <person name="Rhee S.Y."/>
            <person name="Sohng J.K."/>
        </authorList>
    </citation>
    <scope>NUCLEOTIDE SEQUENCE</scope>
    <source>
        <tissue evidence="2">Leaf</tissue>
    </source>
</reference>
<keyword evidence="3" id="KW-1185">Reference proteome</keyword>
<feature type="compositionally biased region" description="Polar residues" evidence="1">
    <location>
        <begin position="119"/>
        <end position="128"/>
    </location>
</feature>
<name>A0A834WYI9_9FABA</name>
<comment type="caution">
    <text evidence="2">The sequence shown here is derived from an EMBL/GenBank/DDBJ whole genome shotgun (WGS) entry which is preliminary data.</text>
</comment>
<protein>
    <submittedName>
        <fullName evidence="2">Uncharacterized protein</fullName>
    </submittedName>
</protein>
<feature type="compositionally biased region" description="Low complexity" evidence="1">
    <location>
        <begin position="24"/>
        <end position="38"/>
    </location>
</feature>
<feature type="compositionally biased region" description="Basic and acidic residues" evidence="1">
    <location>
        <begin position="50"/>
        <end position="66"/>
    </location>
</feature>
<evidence type="ECO:0000256" key="1">
    <source>
        <dbReference type="SAM" id="MobiDB-lite"/>
    </source>
</evidence>
<accession>A0A834WYI9</accession>
<dbReference type="EMBL" id="JAAIUW010000004">
    <property type="protein sequence ID" value="KAF7834773.1"/>
    <property type="molecule type" value="Genomic_DNA"/>
</dbReference>
<dbReference type="Proteomes" id="UP000634136">
    <property type="component" value="Unassembled WGS sequence"/>
</dbReference>
<gene>
    <name evidence="2" type="ORF">G2W53_009632</name>
</gene>
<evidence type="ECO:0000313" key="3">
    <source>
        <dbReference type="Proteomes" id="UP000634136"/>
    </source>
</evidence>
<feature type="compositionally biased region" description="Basic and acidic residues" evidence="1">
    <location>
        <begin position="89"/>
        <end position="100"/>
    </location>
</feature>
<dbReference type="AlphaFoldDB" id="A0A834WYI9"/>
<feature type="compositionally biased region" description="Polar residues" evidence="1">
    <location>
        <begin position="1"/>
        <end position="15"/>
    </location>
</feature>